<protein>
    <submittedName>
        <fullName evidence="2">DoxX family protein</fullName>
    </submittedName>
</protein>
<feature type="transmembrane region" description="Helical" evidence="1">
    <location>
        <begin position="184"/>
        <end position="202"/>
    </location>
</feature>
<keyword evidence="1" id="KW-0812">Transmembrane</keyword>
<dbReference type="EMBL" id="JADEYP010000011">
    <property type="protein sequence ID" value="MCA5005048.1"/>
    <property type="molecule type" value="Genomic_DNA"/>
</dbReference>
<evidence type="ECO:0000313" key="3">
    <source>
        <dbReference type="Proteomes" id="UP001165302"/>
    </source>
</evidence>
<accession>A0ABS7Z4D1</accession>
<feature type="transmembrane region" description="Helical" evidence="1">
    <location>
        <begin position="126"/>
        <end position="147"/>
    </location>
</feature>
<evidence type="ECO:0000313" key="2">
    <source>
        <dbReference type="EMBL" id="MCA5005048.1"/>
    </source>
</evidence>
<dbReference type="Proteomes" id="UP001165302">
    <property type="component" value="Unassembled WGS sequence"/>
</dbReference>
<keyword evidence="1" id="KW-0472">Membrane</keyword>
<keyword evidence="3" id="KW-1185">Reference proteome</keyword>
<feature type="transmembrane region" description="Helical" evidence="1">
    <location>
        <begin position="209"/>
        <end position="227"/>
    </location>
</feature>
<sequence>MSNSKNALAQEFQEPISVRTEKTAWQHWQLLVFRFLFIFFLFFIVPIDPNYYQRLLHISWSENPFYGLLELTRYQPEFISLKDAEGVPVLGLASYANWIIVFVLAVIGTLIWTIKDKGRTEYNVLFYWLCVVVRYRLAILLFTYGVYKLFLLQIPSASLSNLFTNYGDAYAWKVYYQTTSLSNFYVEFLGFVEILGALLLVFRKSTTWGAGLILGYIGNVAVANSFYDLGDLSLSTFIVLGAAFLFAPQVPRLFQLLIQEKRVFQLSILIDFKSVSWKYYHKIAKITLFAFFALVLFAGFGESQKGFGSYKYPKTPGLENAYGIYDVKEFILDGDTIPYSNIDSTRWQNVIFEKWSTISILNYKPVIIDKTSGENYHSSDLERNYELAGFAGRHYYHYSIDSSSNTLHLINKNRHHRDEEFHLVFQRPNEKTVVLSGKNSEGNDLKVVLEKVEKNYMLFEGRRKAARL</sequence>
<reference evidence="2" key="1">
    <citation type="submission" date="2020-10" db="EMBL/GenBank/DDBJ databases">
        <authorList>
            <person name="Lu T."/>
            <person name="Wang Q."/>
            <person name="Han X."/>
        </authorList>
    </citation>
    <scope>NUCLEOTIDE SEQUENCE</scope>
    <source>
        <strain evidence="2">WQ 366</strain>
    </source>
</reference>
<name>A0ABS7Z4D1_9SPHI</name>
<feature type="transmembrane region" description="Helical" evidence="1">
    <location>
        <begin position="95"/>
        <end position="114"/>
    </location>
</feature>
<dbReference type="RefSeq" id="WP_225552437.1">
    <property type="nucleotide sequence ID" value="NZ_JADEYP010000011.1"/>
</dbReference>
<feature type="transmembrane region" description="Helical" evidence="1">
    <location>
        <begin position="283"/>
        <end position="301"/>
    </location>
</feature>
<organism evidence="2 3">
    <name type="scientific">Sphingobacterium bovistauri</name>
    <dbReference type="NCBI Taxonomy" id="2781959"/>
    <lineage>
        <taxon>Bacteria</taxon>
        <taxon>Pseudomonadati</taxon>
        <taxon>Bacteroidota</taxon>
        <taxon>Sphingobacteriia</taxon>
        <taxon>Sphingobacteriales</taxon>
        <taxon>Sphingobacteriaceae</taxon>
        <taxon>Sphingobacterium</taxon>
    </lineage>
</organism>
<feature type="transmembrane region" description="Helical" evidence="1">
    <location>
        <begin position="28"/>
        <end position="47"/>
    </location>
</feature>
<gene>
    <name evidence="2" type="ORF">IPZ78_07770</name>
</gene>
<feature type="transmembrane region" description="Helical" evidence="1">
    <location>
        <begin position="233"/>
        <end position="254"/>
    </location>
</feature>
<keyword evidence="1" id="KW-1133">Transmembrane helix</keyword>
<evidence type="ECO:0000256" key="1">
    <source>
        <dbReference type="SAM" id="Phobius"/>
    </source>
</evidence>
<comment type="caution">
    <text evidence="2">The sequence shown here is derived from an EMBL/GenBank/DDBJ whole genome shotgun (WGS) entry which is preliminary data.</text>
</comment>
<proteinExistence type="predicted"/>